<reference evidence="13" key="1">
    <citation type="journal article" date="2017" name="Front. Plant Sci.">
        <title>Climate Clever Clovers: New Paradigm to Reduce the Environmental Footprint of Ruminants by Breeding Low Methanogenic Forages Utilizing Haplotype Variation.</title>
        <authorList>
            <person name="Kaur P."/>
            <person name="Appels R."/>
            <person name="Bayer P.E."/>
            <person name="Keeble-Gagnere G."/>
            <person name="Wang J."/>
            <person name="Hirakawa H."/>
            <person name="Shirasawa K."/>
            <person name="Vercoe P."/>
            <person name="Stefanova K."/>
            <person name="Durmic Z."/>
            <person name="Nichols P."/>
            <person name="Revell C."/>
            <person name="Isobe S.N."/>
            <person name="Edwards D."/>
            <person name="Erskine W."/>
        </authorList>
    </citation>
    <scope>NUCLEOTIDE SEQUENCE [LARGE SCALE GENOMIC DNA]</scope>
    <source>
        <strain evidence="13">cv. Daliak</strain>
    </source>
</reference>
<keyword evidence="8" id="KW-0010">Activator</keyword>
<sequence length="322" mass="34751">MAGLFSLGRSEEQNHQNNNNNNNPVTEFWYNNKNEDSVSAYRGGFEIWNEQPPHHQQQFFPLQQSQHQQQQDLYAASAGGVVLGVGQSRVCSSDDNRSALFVASGSGGGISCQDCGNQAKKDCPHIRCRTCCKSRGFDCQTHVKSTWVPAAKRRERQQQQQQQPQQQPHGERDLNNSSLACTRLPINPSLTVSASGLLDEVNFPAVVSTPAEFRCVRVSSVDESEEEYAYSTAVNIGGHVFRGILYDYGPDQGSSSYNMPAGNASSSGGGAAVQPLELISAVPAGAAVGVGAIVDPSSLYPAPLNTFMPPSGTQFFPHPRSS</sequence>
<comment type="subcellular location">
    <subcellularLocation>
        <location evidence="1">Nucleus</location>
    </subcellularLocation>
</comment>
<dbReference type="Pfam" id="PF05142">
    <property type="entry name" value="DUF702"/>
    <property type="match status" value="1"/>
</dbReference>
<evidence type="ECO:0000256" key="6">
    <source>
        <dbReference type="ARBA" id="ARBA00023070"/>
    </source>
</evidence>
<keyword evidence="10" id="KW-0927">Auxin signaling pathway</keyword>
<evidence type="ECO:0000256" key="4">
    <source>
        <dbReference type="ARBA" id="ARBA00022723"/>
    </source>
</evidence>
<comment type="similarity">
    <text evidence="2">Belongs to the SHI protein family.</text>
</comment>
<evidence type="ECO:0000256" key="9">
    <source>
        <dbReference type="ARBA" id="ARBA00023242"/>
    </source>
</evidence>
<feature type="region of interest" description="Disordered" evidence="11">
    <location>
        <begin position="151"/>
        <end position="176"/>
    </location>
</feature>
<dbReference type="InterPro" id="IPR007818">
    <property type="entry name" value="SHI"/>
</dbReference>
<evidence type="ECO:0000256" key="11">
    <source>
        <dbReference type="SAM" id="MobiDB-lite"/>
    </source>
</evidence>
<keyword evidence="6" id="KW-0073">Auxin biosynthesis</keyword>
<dbReference type="GO" id="GO:0009734">
    <property type="term" value="P:auxin-activated signaling pathway"/>
    <property type="evidence" value="ECO:0007669"/>
    <property type="project" value="UniProtKB-KW"/>
</dbReference>
<evidence type="ECO:0000313" key="13">
    <source>
        <dbReference type="Proteomes" id="UP000242715"/>
    </source>
</evidence>
<gene>
    <name evidence="12" type="ORF">TSUD_224420</name>
</gene>
<evidence type="ECO:0000313" key="12">
    <source>
        <dbReference type="EMBL" id="GAU26251.1"/>
    </source>
</evidence>
<protein>
    <submittedName>
        <fullName evidence="12">Uncharacterized protein</fullName>
    </submittedName>
</protein>
<evidence type="ECO:0000256" key="3">
    <source>
        <dbReference type="ARBA" id="ARBA00022473"/>
    </source>
</evidence>
<dbReference type="GO" id="GO:0046872">
    <property type="term" value="F:metal ion binding"/>
    <property type="evidence" value="ECO:0007669"/>
    <property type="project" value="UniProtKB-KW"/>
</dbReference>
<accession>A0A2Z6M2A0</accession>
<keyword evidence="5" id="KW-0862">Zinc</keyword>
<proteinExistence type="inferred from homology"/>
<dbReference type="PANTHER" id="PTHR31604">
    <property type="entry name" value="PROTEIN LATERAL ROOT PRIMORDIUM 1"/>
    <property type="match status" value="1"/>
</dbReference>
<dbReference type="NCBIfam" id="TIGR01623">
    <property type="entry name" value="put_zinc_LRP1"/>
    <property type="match status" value="1"/>
</dbReference>
<organism evidence="12 13">
    <name type="scientific">Trifolium subterraneum</name>
    <name type="common">Subterranean clover</name>
    <dbReference type="NCBI Taxonomy" id="3900"/>
    <lineage>
        <taxon>Eukaryota</taxon>
        <taxon>Viridiplantae</taxon>
        <taxon>Streptophyta</taxon>
        <taxon>Embryophyta</taxon>
        <taxon>Tracheophyta</taxon>
        <taxon>Spermatophyta</taxon>
        <taxon>Magnoliopsida</taxon>
        <taxon>eudicotyledons</taxon>
        <taxon>Gunneridae</taxon>
        <taxon>Pentapetalae</taxon>
        <taxon>rosids</taxon>
        <taxon>fabids</taxon>
        <taxon>Fabales</taxon>
        <taxon>Fabaceae</taxon>
        <taxon>Papilionoideae</taxon>
        <taxon>50 kb inversion clade</taxon>
        <taxon>NPAAA clade</taxon>
        <taxon>Hologalegina</taxon>
        <taxon>IRL clade</taxon>
        <taxon>Trifolieae</taxon>
        <taxon>Trifolium</taxon>
    </lineage>
</organism>
<keyword evidence="7" id="KW-0238">DNA-binding</keyword>
<dbReference type="GO" id="GO:0045893">
    <property type="term" value="P:positive regulation of DNA-templated transcription"/>
    <property type="evidence" value="ECO:0007669"/>
    <property type="project" value="TreeGrafter"/>
</dbReference>
<evidence type="ECO:0000256" key="8">
    <source>
        <dbReference type="ARBA" id="ARBA00023159"/>
    </source>
</evidence>
<dbReference type="GO" id="GO:0009851">
    <property type="term" value="P:auxin biosynthetic process"/>
    <property type="evidence" value="ECO:0007669"/>
    <property type="project" value="UniProtKB-KW"/>
</dbReference>
<evidence type="ECO:0000256" key="1">
    <source>
        <dbReference type="ARBA" id="ARBA00004123"/>
    </source>
</evidence>
<dbReference type="OrthoDB" id="692274at2759"/>
<feature type="region of interest" description="Disordered" evidence="11">
    <location>
        <begin position="1"/>
        <end position="27"/>
    </location>
</feature>
<keyword evidence="4" id="KW-0479">Metal-binding</keyword>
<dbReference type="InterPro" id="IPR006511">
    <property type="entry name" value="SHI_C"/>
</dbReference>
<evidence type="ECO:0000256" key="10">
    <source>
        <dbReference type="ARBA" id="ARBA00023294"/>
    </source>
</evidence>
<dbReference type="GO" id="GO:0005634">
    <property type="term" value="C:nucleus"/>
    <property type="evidence" value="ECO:0007669"/>
    <property type="project" value="UniProtKB-SubCell"/>
</dbReference>
<dbReference type="EMBL" id="DF973331">
    <property type="protein sequence ID" value="GAU26251.1"/>
    <property type="molecule type" value="Genomic_DNA"/>
</dbReference>
<dbReference type="GO" id="GO:0003700">
    <property type="term" value="F:DNA-binding transcription factor activity"/>
    <property type="evidence" value="ECO:0007669"/>
    <property type="project" value="InterPro"/>
</dbReference>
<name>A0A2Z6M2A0_TRISU</name>
<dbReference type="PANTHER" id="PTHR31604:SF33">
    <property type="entry name" value="TRANSCRIPTION FACTOR STY-LRP1 FAMILY-RELATED"/>
    <property type="match status" value="1"/>
</dbReference>
<dbReference type="GO" id="GO:0003677">
    <property type="term" value="F:DNA binding"/>
    <property type="evidence" value="ECO:0007669"/>
    <property type="project" value="UniProtKB-KW"/>
</dbReference>
<dbReference type="Proteomes" id="UP000242715">
    <property type="component" value="Unassembled WGS sequence"/>
</dbReference>
<dbReference type="NCBIfam" id="TIGR01624">
    <property type="entry name" value="LRP1_Cterm"/>
    <property type="match status" value="1"/>
</dbReference>
<evidence type="ECO:0000256" key="5">
    <source>
        <dbReference type="ARBA" id="ARBA00022833"/>
    </source>
</evidence>
<keyword evidence="3" id="KW-0217">Developmental protein</keyword>
<evidence type="ECO:0000256" key="7">
    <source>
        <dbReference type="ARBA" id="ARBA00023125"/>
    </source>
</evidence>
<dbReference type="AlphaFoldDB" id="A0A2Z6M2A0"/>
<keyword evidence="9" id="KW-0539">Nucleus</keyword>
<evidence type="ECO:0000256" key="2">
    <source>
        <dbReference type="ARBA" id="ARBA00006911"/>
    </source>
</evidence>
<feature type="compositionally biased region" description="Low complexity" evidence="11">
    <location>
        <begin position="158"/>
        <end position="168"/>
    </location>
</feature>
<dbReference type="InterPro" id="IPR006510">
    <property type="entry name" value="Znf_LRP1"/>
</dbReference>
<keyword evidence="13" id="KW-1185">Reference proteome</keyword>